<organism evidence="2 3">
    <name type="scientific">Pontibacter toksunensis</name>
    <dbReference type="NCBI Taxonomy" id="1332631"/>
    <lineage>
        <taxon>Bacteria</taxon>
        <taxon>Pseudomonadati</taxon>
        <taxon>Bacteroidota</taxon>
        <taxon>Cytophagia</taxon>
        <taxon>Cytophagales</taxon>
        <taxon>Hymenobacteraceae</taxon>
        <taxon>Pontibacter</taxon>
    </lineage>
</organism>
<proteinExistence type="predicted"/>
<keyword evidence="1" id="KW-0732">Signal</keyword>
<name>A0ABW6BQY4_9BACT</name>
<gene>
    <name evidence="2" type="ORF">ACFS7Z_02415</name>
</gene>
<evidence type="ECO:0000313" key="3">
    <source>
        <dbReference type="Proteomes" id="UP001597641"/>
    </source>
</evidence>
<comment type="caution">
    <text evidence="2">The sequence shown here is derived from an EMBL/GenBank/DDBJ whole genome shotgun (WGS) entry which is preliminary data.</text>
</comment>
<accession>A0ABW6BQY4</accession>
<feature type="chain" id="PRO_5047306219" evidence="1">
    <location>
        <begin position="21"/>
        <end position="211"/>
    </location>
</feature>
<dbReference type="RefSeq" id="WP_377480327.1">
    <property type="nucleotide sequence ID" value="NZ_JBHUOX010000001.1"/>
</dbReference>
<evidence type="ECO:0000313" key="2">
    <source>
        <dbReference type="EMBL" id="MFD2999199.1"/>
    </source>
</evidence>
<feature type="signal peptide" evidence="1">
    <location>
        <begin position="1"/>
        <end position="20"/>
    </location>
</feature>
<reference evidence="3" key="1">
    <citation type="journal article" date="2019" name="Int. J. Syst. Evol. Microbiol.">
        <title>The Global Catalogue of Microorganisms (GCM) 10K type strain sequencing project: providing services to taxonomists for standard genome sequencing and annotation.</title>
        <authorList>
            <consortium name="The Broad Institute Genomics Platform"/>
            <consortium name="The Broad Institute Genome Sequencing Center for Infectious Disease"/>
            <person name="Wu L."/>
            <person name="Ma J."/>
        </authorList>
    </citation>
    <scope>NUCLEOTIDE SEQUENCE [LARGE SCALE GENOMIC DNA]</scope>
    <source>
        <strain evidence="3">KCTC 23984</strain>
    </source>
</reference>
<sequence length="211" mass="22698">MKAKLISALCCLLSLQFAQAQDIVTKRTGEKVEAKVLEISNTEVKYKLYRNQEGPTYVVPKVDVALIQYQDKTSEVFELSDVALAKATASANSEPVITKTPFSSTATAVQIYNQGQAEAITYYDGYKAAGTAVLITSLLSPLVGLVPAIGTSATPPKTHNLDAPSMELLQQPDYASGYRKSARKIKSGKVWKNWGIGLGANIIAILLISNS</sequence>
<dbReference type="Proteomes" id="UP001597641">
    <property type="component" value="Unassembled WGS sequence"/>
</dbReference>
<dbReference type="EMBL" id="JBHUOX010000001">
    <property type="protein sequence ID" value="MFD2999199.1"/>
    <property type="molecule type" value="Genomic_DNA"/>
</dbReference>
<keyword evidence="3" id="KW-1185">Reference proteome</keyword>
<protein>
    <submittedName>
        <fullName evidence="2">Uncharacterized protein</fullName>
    </submittedName>
</protein>
<evidence type="ECO:0000256" key="1">
    <source>
        <dbReference type="SAM" id="SignalP"/>
    </source>
</evidence>